<gene>
    <name evidence="2" type="ORF">SAMN05421770_105103</name>
</gene>
<keyword evidence="3" id="KW-1185">Reference proteome</keyword>
<dbReference type="Pfam" id="PF15919">
    <property type="entry name" value="HicB_lk_antitox"/>
    <property type="match status" value="1"/>
</dbReference>
<organism evidence="2 3">
    <name type="scientific">Granulicella rosea</name>
    <dbReference type="NCBI Taxonomy" id="474952"/>
    <lineage>
        <taxon>Bacteria</taxon>
        <taxon>Pseudomonadati</taxon>
        <taxon>Acidobacteriota</taxon>
        <taxon>Terriglobia</taxon>
        <taxon>Terriglobales</taxon>
        <taxon>Acidobacteriaceae</taxon>
        <taxon>Granulicella</taxon>
    </lineage>
</organism>
<name>A0A239KQA1_9BACT</name>
<proteinExistence type="predicted"/>
<evidence type="ECO:0000259" key="1">
    <source>
        <dbReference type="Pfam" id="PF15919"/>
    </source>
</evidence>
<evidence type="ECO:0000313" key="3">
    <source>
        <dbReference type="Proteomes" id="UP000198356"/>
    </source>
</evidence>
<feature type="domain" description="HicB-like antitoxin of toxin-antitoxin system" evidence="1">
    <location>
        <begin position="7"/>
        <end position="62"/>
    </location>
</feature>
<accession>A0A239KQA1</accession>
<dbReference type="AlphaFoldDB" id="A0A239KQA1"/>
<evidence type="ECO:0000313" key="2">
    <source>
        <dbReference type="EMBL" id="SNT19858.1"/>
    </source>
</evidence>
<dbReference type="Gene3D" id="3.30.160.250">
    <property type="match status" value="1"/>
</dbReference>
<dbReference type="RefSeq" id="WP_089409184.1">
    <property type="nucleotide sequence ID" value="NZ_FZOU01000005.1"/>
</dbReference>
<protein>
    <submittedName>
        <fullName evidence="2">Predicted nuclease of the RNAse H fold, HicB family</fullName>
    </submittedName>
</protein>
<dbReference type="OrthoDB" id="5419659at2"/>
<reference evidence="2 3" key="1">
    <citation type="submission" date="2017-06" db="EMBL/GenBank/DDBJ databases">
        <authorList>
            <person name="Kim H.J."/>
            <person name="Triplett B.A."/>
        </authorList>
    </citation>
    <scope>NUCLEOTIDE SEQUENCE [LARGE SCALE GENOMIC DNA]</scope>
    <source>
        <strain evidence="2 3">DSM 18704</strain>
    </source>
</reference>
<dbReference type="InterPro" id="IPR035069">
    <property type="entry name" value="TTHA1013/TTHA0281-like"/>
</dbReference>
<sequence>MTDYAAIFEKTSTGWSAYCPDLPGLGVAGPTYEATELLLRDGIAFHIEGMIADGDPVPEADRREGMNCEL</sequence>
<dbReference type="InterPro" id="IPR031807">
    <property type="entry name" value="HicB-like"/>
</dbReference>
<dbReference type="Proteomes" id="UP000198356">
    <property type="component" value="Unassembled WGS sequence"/>
</dbReference>
<dbReference type="EMBL" id="FZOU01000005">
    <property type="protein sequence ID" value="SNT19858.1"/>
    <property type="molecule type" value="Genomic_DNA"/>
</dbReference>
<dbReference type="SUPFAM" id="SSF143100">
    <property type="entry name" value="TTHA1013/TTHA0281-like"/>
    <property type="match status" value="1"/>
</dbReference>